<organism evidence="1 2">
    <name type="scientific">Phytophthora megakarya</name>
    <dbReference type="NCBI Taxonomy" id="4795"/>
    <lineage>
        <taxon>Eukaryota</taxon>
        <taxon>Sar</taxon>
        <taxon>Stramenopiles</taxon>
        <taxon>Oomycota</taxon>
        <taxon>Peronosporomycetes</taxon>
        <taxon>Peronosporales</taxon>
        <taxon>Peronosporaceae</taxon>
        <taxon>Phytophthora</taxon>
    </lineage>
</organism>
<gene>
    <name evidence="1" type="ORF">PHMEG_00024937</name>
</gene>
<accession>A0A225VEH1</accession>
<name>A0A225VEH1_9STRA</name>
<comment type="caution">
    <text evidence="1">The sequence shown here is derived from an EMBL/GenBank/DDBJ whole genome shotgun (WGS) entry which is preliminary data.</text>
</comment>
<dbReference type="Proteomes" id="UP000198211">
    <property type="component" value="Unassembled WGS sequence"/>
</dbReference>
<protein>
    <submittedName>
        <fullName evidence="1">Uncharacterized protein</fullName>
    </submittedName>
</protein>
<reference evidence="2" key="1">
    <citation type="submission" date="2017-03" db="EMBL/GenBank/DDBJ databases">
        <title>Phytopthora megakarya and P. palmivora, two closely related causual agents of cacao black pod achieved similar genome size and gene model numbers by different mechanisms.</title>
        <authorList>
            <person name="Ali S."/>
            <person name="Shao J."/>
            <person name="Larry D.J."/>
            <person name="Kronmiller B."/>
            <person name="Shen D."/>
            <person name="Strem M.D."/>
            <person name="Melnick R.L."/>
            <person name="Guiltinan M.J."/>
            <person name="Tyler B.M."/>
            <person name="Meinhardt L.W."/>
            <person name="Bailey B.A."/>
        </authorList>
    </citation>
    <scope>NUCLEOTIDE SEQUENCE [LARGE SCALE GENOMIC DNA]</scope>
    <source>
        <strain evidence="2">zdho120</strain>
    </source>
</reference>
<keyword evidence="2" id="KW-1185">Reference proteome</keyword>
<feature type="non-terminal residue" evidence="1">
    <location>
        <position position="1"/>
    </location>
</feature>
<evidence type="ECO:0000313" key="1">
    <source>
        <dbReference type="EMBL" id="OWZ03349.1"/>
    </source>
</evidence>
<dbReference type="EMBL" id="NBNE01005574">
    <property type="protein sequence ID" value="OWZ03349.1"/>
    <property type="molecule type" value="Genomic_DNA"/>
</dbReference>
<dbReference type="AlphaFoldDB" id="A0A225VEH1"/>
<sequence length="162" mass="19105">YSMLLSYTSSKYYKTPLLWSLNIAKHFAFFEVLMEPSIAVDSLEAFTEIEVLFTRTLMSIKVDHRLEENRNSRDRAQSERRHRSYQACAVFKVKLRNFTNYYSPGCSNGNKVVWPSTRKYLCNVRRDGRDTCFRVWYPEWKNGEEMPPPRAQPTRQDTRAGG</sequence>
<proteinExistence type="predicted"/>
<evidence type="ECO:0000313" key="2">
    <source>
        <dbReference type="Proteomes" id="UP000198211"/>
    </source>
</evidence>